<protein>
    <recommendedName>
        <fullName evidence="9">S-acyltransferase</fullName>
        <ecNumber evidence="9">2.3.1.225</ecNumber>
    </recommendedName>
    <alternativeName>
        <fullName evidence="9">Palmitoyltransferase</fullName>
    </alternativeName>
</protein>
<evidence type="ECO:0000256" key="1">
    <source>
        <dbReference type="ARBA" id="ARBA00004141"/>
    </source>
</evidence>
<dbReference type="GO" id="GO:0005794">
    <property type="term" value="C:Golgi apparatus"/>
    <property type="evidence" value="ECO:0007669"/>
    <property type="project" value="TreeGrafter"/>
</dbReference>
<feature type="transmembrane region" description="Helical" evidence="9">
    <location>
        <begin position="324"/>
        <end position="348"/>
    </location>
</feature>
<comment type="similarity">
    <text evidence="2 9">Belongs to the DHHC palmitoyltransferase family.</text>
</comment>
<dbReference type="PANTHER" id="PTHR22883">
    <property type="entry name" value="ZINC FINGER DHHC DOMAIN CONTAINING PROTEIN"/>
    <property type="match status" value="1"/>
</dbReference>
<feature type="transmembrane region" description="Helical" evidence="9">
    <location>
        <begin position="165"/>
        <end position="186"/>
    </location>
</feature>
<accession>A0A835UGU2</accession>
<comment type="subcellular location">
    <subcellularLocation>
        <location evidence="1">Membrane</location>
        <topology evidence="1">Multi-pass membrane protein</topology>
    </subcellularLocation>
</comment>
<dbReference type="PROSITE" id="PS50102">
    <property type="entry name" value="RRM"/>
    <property type="match status" value="1"/>
</dbReference>
<gene>
    <name evidence="11" type="ORF">HPP92_021135</name>
</gene>
<dbReference type="AlphaFoldDB" id="A0A835UGU2"/>
<evidence type="ECO:0000313" key="12">
    <source>
        <dbReference type="Proteomes" id="UP000636800"/>
    </source>
</evidence>
<dbReference type="GO" id="GO:0016020">
    <property type="term" value="C:membrane"/>
    <property type="evidence" value="ECO:0007669"/>
    <property type="project" value="UniProtKB-SubCell"/>
</dbReference>
<dbReference type="EC" id="2.3.1.225" evidence="9"/>
<dbReference type="GO" id="GO:0005783">
    <property type="term" value="C:endoplasmic reticulum"/>
    <property type="evidence" value="ECO:0007669"/>
    <property type="project" value="TreeGrafter"/>
</dbReference>
<dbReference type="GO" id="GO:0019706">
    <property type="term" value="F:protein-cysteine S-palmitoyltransferase activity"/>
    <property type="evidence" value="ECO:0007669"/>
    <property type="project" value="UniProtKB-EC"/>
</dbReference>
<feature type="transmembrane region" description="Helical" evidence="9">
    <location>
        <begin position="115"/>
        <end position="132"/>
    </location>
</feature>
<keyword evidence="8" id="KW-0694">RNA-binding</keyword>
<dbReference type="Gene3D" id="3.30.70.330">
    <property type="match status" value="1"/>
</dbReference>
<keyword evidence="7 9" id="KW-0012">Acyltransferase</keyword>
<evidence type="ECO:0000256" key="5">
    <source>
        <dbReference type="ARBA" id="ARBA00022989"/>
    </source>
</evidence>
<reference evidence="11 12" key="1">
    <citation type="journal article" date="2020" name="Nat. Food">
        <title>A phased Vanilla planifolia genome enables genetic improvement of flavour and production.</title>
        <authorList>
            <person name="Hasing T."/>
            <person name="Tang H."/>
            <person name="Brym M."/>
            <person name="Khazi F."/>
            <person name="Huang T."/>
            <person name="Chambers A.H."/>
        </authorList>
    </citation>
    <scope>NUCLEOTIDE SEQUENCE [LARGE SCALE GENOMIC DNA]</scope>
    <source>
        <tissue evidence="11">Leaf</tissue>
    </source>
</reference>
<dbReference type="InterPro" id="IPR001594">
    <property type="entry name" value="Palmitoyltrfase_DHHC"/>
</dbReference>
<feature type="transmembrane region" description="Helical" evidence="9">
    <location>
        <begin position="139"/>
        <end position="159"/>
    </location>
</feature>
<keyword evidence="3 9" id="KW-0808">Transferase</keyword>
<dbReference type="InterPro" id="IPR000504">
    <property type="entry name" value="RRM_dom"/>
</dbReference>
<feature type="transmembrane region" description="Helical" evidence="9">
    <location>
        <begin position="283"/>
        <end position="303"/>
    </location>
</feature>
<evidence type="ECO:0000313" key="11">
    <source>
        <dbReference type="EMBL" id="KAG0460838.1"/>
    </source>
</evidence>
<dbReference type="Pfam" id="PF00076">
    <property type="entry name" value="RRM_1"/>
    <property type="match status" value="1"/>
</dbReference>
<evidence type="ECO:0000256" key="3">
    <source>
        <dbReference type="ARBA" id="ARBA00022679"/>
    </source>
</evidence>
<dbReference type="InterPro" id="IPR035979">
    <property type="entry name" value="RBD_domain_sf"/>
</dbReference>
<keyword evidence="6 9" id="KW-0472">Membrane</keyword>
<dbReference type="GO" id="GO:0006612">
    <property type="term" value="P:protein targeting to membrane"/>
    <property type="evidence" value="ECO:0007669"/>
    <property type="project" value="TreeGrafter"/>
</dbReference>
<evidence type="ECO:0000256" key="6">
    <source>
        <dbReference type="ARBA" id="ARBA00023136"/>
    </source>
</evidence>
<dbReference type="Proteomes" id="UP000636800">
    <property type="component" value="Chromosome 11"/>
</dbReference>
<dbReference type="Pfam" id="PF01529">
    <property type="entry name" value="DHHC"/>
    <property type="match status" value="1"/>
</dbReference>
<dbReference type="EMBL" id="JADCNL010000011">
    <property type="protein sequence ID" value="KAG0460838.1"/>
    <property type="molecule type" value="Genomic_DNA"/>
</dbReference>
<dbReference type="InterPro" id="IPR012677">
    <property type="entry name" value="Nucleotide-bd_a/b_plait_sf"/>
</dbReference>
<dbReference type="PROSITE" id="PS50216">
    <property type="entry name" value="DHHC"/>
    <property type="match status" value="1"/>
</dbReference>
<dbReference type="GO" id="GO:0003723">
    <property type="term" value="F:RNA binding"/>
    <property type="evidence" value="ECO:0007669"/>
    <property type="project" value="UniProtKB-UniRule"/>
</dbReference>
<evidence type="ECO:0000256" key="8">
    <source>
        <dbReference type="PROSITE-ProRule" id="PRU00176"/>
    </source>
</evidence>
<dbReference type="SMART" id="SM00360">
    <property type="entry name" value="RRM"/>
    <property type="match status" value="1"/>
</dbReference>
<comment type="catalytic activity">
    <reaction evidence="9">
        <text>L-cysteinyl-[protein] + hexadecanoyl-CoA = S-hexadecanoyl-L-cysteinyl-[protein] + CoA</text>
        <dbReference type="Rhea" id="RHEA:36683"/>
        <dbReference type="Rhea" id="RHEA-COMP:10131"/>
        <dbReference type="Rhea" id="RHEA-COMP:11032"/>
        <dbReference type="ChEBI" id="CHEBI:29950"/>
        <dbReference type="ChEBI" id="CHEBI:57287"/>
        <dbReference type="ChEBI" id="CHEBI:57379"/>
        <dbReference type="ChEBI" id="CHEBI:74151"/>
        <dbReference type="EC" id="2.3.1.225"/>
    </reaction>
</comment>
<evidence type="ECO:0000256" key="9">
    <source>
        <dbReference type="RuleBase" id="RU079119"/>
    </source>
</evidence>
<keyword evidence="12" id="KW-1185">Reference proteome</keyword>
<comment type="domain">
    <text evidence="9">The DHHC domain is required for palmitoyltransferase activity.</text>
</comment>
<dbReference type="SUPFAM" id="SSF54928">
    <property type="entry name" value="RNA-binding domain, RBD"/>
    <property type="match status" value="1"/>
</dbReference>
<dbReference type="InterPro" id="IPR039859">
    <property type="entry name" value="PFA4/ZDH16/20/ERF2-like"/>
</dbReference>
<keyword evidence="5 9" id="KW-1133">Transmembrane helix</keyword>
<evidence type="ECO:0000256" key="2">
    <source>
        <dbReference type="ARBA" id="ARBA00008574"/>
    </source>
</evidence>
<proteinExistence type="inferred from homology"/>
<evidence type="ECO:0000256" key="4">
    <source>
        <dbReference type="ARBA" id="ARBA00022692"/>
    </source>
</evidence>
<feature type="domain" description="RRM" evidence="10">
    <location>
        <begin position="49"/>
        <end position="107"/>
    </location>
</feature>
<organism evidence="11 12">
    <name type="scientific">Vanilla planifolia</name>
    <name type="common">Vanilla</name>
    <dbReference type="NCBI Taxonomy" id="51239"/>
    <lineage>
        <taxon>Eukaryota</taxon>
        <taxon>Viridiplantae</taxon>
        <taxon>Streptophyta</taxon>
        <taxon>Embryophyta</taxon>
        <taxon>Tracheophyta</taxon>
        <taxon>Spermatophyta</taxon>
        <taxon>Magnoliopsida</taxon>
        <taxon>Liliopsida</taxon>
        <taxon>Asparagales</taxon>
        <taxon>Orchidaceae</taxon>
        <taxon>Vanilloideae</taxon>
        <taxon>Vanilleae</taxon>
        <taxon>Vanilla</taxon>
    </lineage>
</organism>
<comment type="caution">
    <text evidence="11">The sequence shown here is derived from an EMBL/GenBank/DDBJ whole genome shotgun (WGS) entry which is preliminary data.</text>
</comment>
<evidence type="ECO:0000256" key="7">
    <source>
        <dbReference type="ARBA" id="ARBA00023315"/>
    </source>
</evidence>
<evidence type="ECO:0000259" key="10">
    <source>
        <dbReference type="PROSITE" id="PS50102"/>
    </source>
</evidence>
<name>A0A835UGU2_VANPL</name>
<sequence length="413" mass="46470">MGIGNFSSVKKLFFRYFPGNRMMVQRARFVSMVMLCSTLTRRNARDFSSKLFVGGLSYDTNETILKDVFSPYGQIMEVVNPKVLALFRFAQDAEARAALEKVDGQGRCGLKLRPLLASFVVVLLSHLTLTAVPHLFGSITVTSMLPIAATVMVSTYALAGWFRRLLGITASAPAVVTGHVMFLFGVHLTINRKALLDTFLEVECILLLIGLYRFVYGDPGLAIESSNNAVLGVTSNPELGLKFKSSILLSRVRHCNLCNRSVKGFDHHCPAFGNCIGQKNHRLFMLLITLLITMESMYAVRASQSVTMHSAARVKSKRNLSENLVISTLLFSMVQVLWQVPFLIWHMYCICCNIRTEEWVNWKNYPEFHLVIQPQQDNTFTETRFTNPYDKGIVNNIRQFLTPGLQRGHLGVL</sequence>
<dbReference type="PANTHER" id="PTHR22883:SF127">
    <property type="entry name" value="ZDHHC-TYPE PALMITOYLTRANSFERASE 3-RELATED"/>
    <property type="match status" value="1"/>
</dbReference>
<keyword evidence="4 9" id="KW-0812">Transmembrane</keyword>